<organism evidence="2 3">
    <name type="scientific">Pseudomonas wuhanensis</name>
    <dbReference type="NCBI Taxonomy" id="2954098"/>
    <lineage>
        <taxon>Bacteria</taxon>
        <taxon>Pseudomonadati</taxon>
        <taxon>Pseudomonadota</taxon>
        <taxon>Gammaproteobacteria</taxon>
        <taxon>Pseudomonadales</taxon>
        <taxon>Pseudomonadaceae</taxon>
        <taxon>Pseudomonas</taxon>
    </lineage>
</organism>
<gene>
    <name evidence="2" type="ORF">PSH88_00815</name>
</gene>
<proteinExistence type="predicted"/>
<feature type="signal peptide" evidence="1">
    <location>
        <begin position="1"/>
        <end position="26"/>
    </location>
</feature>
<feature type="chain" id="PRO_5046016282" evidence="1">
    <location>
        <begin position="27"/>
        <end position="331"/>
    </location>
</feature>
<dbReference type="RefSeq" id="WP_305424511.1">
    <property type="nucleotide sequence ID" value="NZ_CP117430.1"/>
</dbReference>
<keyword evidence="1" id="KW-0732">Signal</keyword>
<evidence type="ECO:0000313" key="2">
    <source>
        <dbReference type="EMBL" id="WLI18628.1"/>
    </source>
</evidence>
<sequence length="331" mass="36604">MEVARFFSCVCVLVSIIGFASQPVSANDLQTIDQMHPPVVASVGEQKITVFFLKNTLKGQTTGAYVPNGEVFYATMSATKPELTYVAPVIGEQIVSVFFFERKFPERAGKSLYVLTKNKESARFEGYSYSTLELPLIKGGDQLSLRFFRGDPPDPELQDCRDGRDLEGGADLECAYKDAASIKKRLADLDAKIIADSKLEHGISQEPRKIGGNAADIACPSNEFSAFLAAFSERADVQKTFVQQPLQLVTTVAGDPEPEMEKRSVSGDQIKFPIIPDRVKREADGLTLTVKDERGNNATAILQKPDTDYVFEYQFVRGQCWRLAKVSDFSL</sequence>
<evidence type="ECO:0000313" key="3">
    <source>
        <dbReference type="Proteomes" id="UP001230768"/>
    </source>
</evidence>
<reference evidence="2 3" key="1">
    <citation type="submission" date="2023-02" db="EMBL/GenBank/DDBJ databases">
        <title>Evolution of Hrp T3SS in non-pathogenic Pseudomonas fluorescens.</title>
        <authorList>
            <person name="Liao K."/>
            <person name="Wei H."/>
            <person name="Gu Y."/>
        </authorList>
    </citation>
    <scope>NUCLEOTIDE SEQUENCE [LARGE SCALE GENOMIC DNA]</scope>
    <source>
        <strain evidence="2 3">FP607</strain>
    </source>
</reference>
<accession>A0ABY9GSQ1</accession>
<keyword evidence="3" id="KW-1185">Reference proteome</keyword>
<name>A0ABY9GSQ1_9PSED</name>
<dbReference type="Proteomes" id="UP001230768">
    <property type="component" value="Chromosome"/>
</dbReference>
<dbReference type="EMBL" id="CP117430">
    <property type="protein sequence ID" value="WLI18628.1"/>
    <property type="molecule type" value="Genomic_DNA"/>
</dbReference>
<protein>
    <submittedName>
        <fullName evidence="2">Uncharacterized protein</fullName>
    </submittedName>
</protein>
<evidence type="ECO:0000256" key="1">
    <source>
        <dbReference type="SAM" id="SignalP"/>
    </source>
</evidence>